<evidence type="ECO:0000256" key="8">
    <source>
        <dbReference type="SAM" id="Coils"/>
    </source>
</evidence>
<evidence type="ECO:0000256" key="3">
    <source>
        <dbReference type="ARBA" id="ARBA00023054"/>
    </source>
</evidence>
<feature type="domain" description="Mnd1 HTH" evidence="9">
    <location>
        <begin position="16"/>
        <end position="74"/>
    </location>
</feature>
<dbReference type="PANTHER" id="PTHR31398:SF0">
    <property type="entry name" value="MEIOTIC NUCLEAR DIVISION PROTEIN 1 HOMOLOG"/>
    <property type="match status" value="1"/>
</dbReference>
<dbReference type="PIRSF" id="PIRSF026991">
    <property type="entry name" value="Mnd1"/>
    <property type="match status" value="1"/>
</dbReference>
<keyword evidence="5 7" id="KW-0539">Nucleus</keyword>
<evidence type="ECO:0000256" key="6">
    <source>
        <dbReference type="ARBA" id="ARBA00023254"/>
    </source>
</evidence>
<evidence type="ECO:0000313" key="12">
    <source>
        <dbReference type="Proteomes" id="UP000266673"/>
    </source>
</evidence>
<evidence type="ECO:0000256" key="5">
    <source>
        <dbReference type="ARBA" id="ARBA00023242"/>
    </source>
</evidence>
<dbReference type="Proteomes" id="UP000266673">
    <property type="component" value="Unassembled WGS sequence"/>
</dbReference>
<evidence type="ECO:0000256" key="7">
    <source>
        <dbReference type="PIRNR" id="PIRNR026991"/>
    </source>
</evidence>
<evidence type="ECO:0000259" key="9">
    <source>
        <dbReference type="Pfam" id="PF03962"/>
    </source>
</evidence>
<dbReference type="OrthoDB" id="273345at2759"/>
<organism evidence="11 12">
    <name type="scientific">Gigaspora rosea</name>
    <dbReference type="NCBI Taxonomy" id="44941"/>
    <lineage>
        <taxon>Eukaryota</taxon>
        <taxon>Fungi</taxon>
        <taxon>Fungi incertae sedis</taxon>
        <taxon>Mucoromycota</taxon>
        <taxon>Glomeromycotina</taxon>
        <taxon>Glomeromycetes</taxon>
        <taxon>Diversisporales</taxon>
        <taxon>Gigasporaceae</taxon>
        <taxon>Gigaspora</taxon>
    </lineage>
</organism>
<dbReference type="GO" id="GO:0005634">
    <property type="term" value="C:nucleus"/>
    <property type="evidence" value="ECO:0007669"/>
    <property type="project" value="UniProtKB-SubCell"/>
</dbReference>
<dbReference type="InterPro" id="IPR040453">
    <property type="entry name" value="Mnd1_HTH"/>
</dbReference>
<dbReference type="STRING" id="44941.A0A397UMB6"/>
<dbReference type="PANTHER" id="PTHR31398">
    <property type="entry name" value="MEIOTIC NUCLEAR DIVISION PROTEIN 1 HOMOLOG"/>
    <property type="match status" value="1"/>
</dbReference>
<comment type="subcellular location">
    <subcellularLocation>
        <location evidence="1 7">Nucleus</location>
    </subcellularLocation>
</comment>
<protein>
    <recommendedName>
        <fullName evidence="7">Meiotic nuclear division protein 1</fullName>
    </recommendedName>
</protein>
<keyword evidence="6" id="KW-0469">Meiosis</keyword>
<sequence length="204" mass="23699">MSTKKLSAAEKRKRLEALFHETKSFYQLKELERLAPKKKGIVAQSVKDVLQDLVNDNLVSQDKIGTSNYFWSFPSSALQSRKIKIEELHEEINKLKEKIADQQANIEKASGGREDSAERASLLKTLAEAEALNKRNEEELKRYRECDPVTLNDKEKYAKLYLEGANRWTDNIFILQSYCANKYNVERADFNRQFEIPDDFDTLE</sequence>
<dbReference type="Pfam" id="PF03962">
    <property type="entry name" value="Mnd1"/>
    <property type="match status" value="1"/>
</dbReference>
<comment type="function">
    <text evidence="7">Required for proper homologous chromosome pairing and efficient cross-over and intragenic recombination during meiosis.</text>
</comment>
<keyword evidence="3 8" id="KW-0175">Coiled coil</keyword>
<dbReference type="InterPro" id="IPR005647">
    <property type="entry name" value="Mnd1"/>
</dbReference>
<dbReference type="GO" id="GO:0007131">
    <property type="term" value="P:reciprocal meiotic recombination"/>
    <property type="evidence" value="ECO:0007669"/>
    <property type="project" value="InterPro"/>
</dbReference>
<keyword evidence="4" id="KW-0233">DNA recombination</keyword>
<keyword evidence="12" id="KW-1185">Reference proteome</keyword>
<evidence type="ECO:0000313" key="11">
    <source>
        <dbReference type="EMBL" id="RIB08286.1"/>
    </source>
</evidence>
<gene>
    <name evidence="11" type="ORF">C2G38_2045301</name>
</gene>
<evidence type="ECO:0000259" key="10">
    <source>
        <dbReference type="Pfam" id="PF18517"/>
    </source>
</evidence>
<evidence type="ECO:0000256" key="2">
    <source>
        <dbReference type="ARBA" id="ARBA00005981"/>
    </source>
</evidence>
<feature type="domain" description="Leucine zipper with capping helix" evidence="10">
    <location>
        <begin position="149"/>
        <end position="202"/>
    </location>
</feature>
<dbReference type="EMBL" id="QKWP01001529">
    <property type="protein sequence ID" value="RIB08286.1"/>
    <property type="molecule type" value="Genomic_DNA"/>
</dbReference>
<evidence type="ECO:0000256" key="4">
    <source>
        <dbReference type="ARBA" id="ARBA00023172"/>
    </source>
</evidence>
<evidence type="ECO:0000256" key="1">
    <source>
        <dbReference type="ARBA" id="ARBA00004123"/>
    </source>
</evidence>
<reference evidence="11 12" key="1">
    <citation type="submission" date="2018-06" db="EMBL/GenBank/DDBJ databases">
        <title>Comparative genomics reveals the genomic features of Rhizophagus irregularis, R. cerebriforme, R. diaphanum and Gigaspora rosea, and their symbiotic lifestyle signature.</title>
        <authorList>
            <person name="Morin E."/>
            <person name="San Clemente H."/>
            <person name="Chen E.C.H."/>
            <person name="De La Providencia I."/>
            <person name="Hainaut M."/>
            <person name="Kuo A."/>
            <person name="Kohler A."/>
            <person name="Murat C."/>
            <person name="Tang N."/>
            <person name="Roy S."/>
            <person name="Loubradou J."/>
            <person name="Henrissat B."/>
            <person name="Grigoriev I.V."/>
            <person name="Corradi N."/>
            <person name="Roux C."/>
            <person name="Martin F.M."/>
        </authorList>
    </citation>
    <scope>NUCLEOTIDE SEQUENCE [LARGE SCALE GENOMIC DNA]</scope>
    <source>
        <strain evidence="11 12">DAOM 194757</strain>
    </source>
</reference>
<dbReference type="Pfam" id="PF18517">
    <property type="entry name" value="LZ3wCH"/>
    <property type="match status" value="1"/>
</dbReference>
<accession>A0A397UMB6</accession>
<proteinExistence type="inferred from homology"/>
<dbReference type="InterPro" id="IPR040661">
    <property type="entry name" value="LZ3wCH"/>
</dbReference>
<comment type="caution">
    <text evidence="11">The sequence shown here is derived from an EMBL/GenBank/DDBJ whole genome shotgun (WGS) entry which is preliminary data.</text>
</comment>
<name>A0A397UMB6_9GLOM</name>
<feature type="coiled-coil region" evidence="8">
    <location>
        <begin position="78"/>
        <end position="146"/>
    </location>
</feature>
<dbReference type="AlphaFoldDB" id="A0A397UMB6"/>
<dbReference type="GO" id="GO:0003690">
    <property type="term" value="F:double-stranded DNA binding"/>
    <property type="evidence" value="ECO:0007669"/>
    <property type="project" value="InterPro"/>
</dbReference>
<comment type="similarity">
    <text evidence="2 7">Belongs to the MND1 family.</text>
</comment>